<proteinExistence type="predicted"/>
<name>A0AAU8CS09_9HYPH</name>
<organism evidence="1">
    <name type="scientific">Mesorhizobium sp. WSM2240</name>
    <dbReference type="NCBI Taxonomy" id="3228851"/>
    <lineage>
        <taxon>Bacteria</taxon>
        <taxon>Pseudomonadati</taxon>
        <taxon>Pseudomonadota</taxon>
        <taxon>Alphaproteobacteria</taxon>
        <taxon>Hyphomicrobiales</taxon>
        <taxon>Phyllobacteriaceae</taxon>
        <taxon>Mesorhizobium</taxon>
    </lineage>
</organism>
<gene>
    <name evidence="1" type="ORF">ABVK50_03090</name>
</gene>
<reference evidence="1" key="1">
    <citation type="submission" date="2024-06" db="EMBL/GenBank/DDBJ databases">
        <title>Mesorhizobium karijinii sp. nov., a symbiont of the iconic Swainsona formosa from arid Australia.</title>
        <authorList>
            <person name="Hill Y.J."/>
            <person name="Watkin E.L.J."/>
            <person name="O'Hara G.W."/>
            <person name="Terpolilli J."/>
            <person name="Tye M.L."/>
            <person name="Kohlmeier M.G."/>
        </authorList>
    </citation>
    <scope>NUCLEOTIDE SEQUENCE</scope>
    <source>
        <strain evidence="1">WSM2240</strain>
    </source>
</reference>
<evidence type="ECO:0000313" key="1">
    <source>
        <dbReference type="EMBL" id="XCG49619.1"/>
    </source>
</evidence>
<sequence>MNAILISALSIHVTTVGAALAGGKLDVANAEWQPRQAVLSNLDADQGRYVRSRPMPGASDSIEWNGRSFEMAAAVAAAPVDQDSESPARPRDGMSWFDALLCQVFCDAAHFVRATSDQGSGGLVPRRFHAARETCSQGLSKHPFLRSSPVLEIMPNGDKKL</sequence>
<dbReference type="RefSeq" id="WP_353642846.1">
    <property type="nucleotide sequence ID" value="NZ_CP159253.1"/>
</dbReference>
<dbReference type="AlphaFoldDB" id="A0AAU8CS09"/>
<accession>A0AAU8CS09</accession>
<dbReference type="EMBL" id="CP159253">
    <property type="protein sequence ID" value="XCG49619.1"/>
    <property type="molecule type" value="Genomic_DNA"/>
</dbReference>
<protein>
    <recommendedName>
        <fullName evidence="2">LysR substrate-binding domain-containing protein</fullName>
    </recommendedName>
</protein>
<evidence type="ECO:0008006" key="2">
    <source>
        <dbReference type="Google" id="ProtNLM"/>
    </source>
</evidence>